<evidence type="ECO:0000313" key="2">
    <source>
        <dbReference type="Proteomes" id="UP001595637"/>
    </source>
</evidence>
<comment type="caution">
    <text evidence="1">The sequence shown here is derived from an EMBL/GenBank/DDBJ whole genome shotgun (WGS) entry which is preliminary data.</text>
</comment>
<organism evidence="1 2">
    <name type="scientific">Salinicoccus sesuvii</name>
    <dbReference type="NCBI Taxonomy" id="868281"/>
    <lineage>
        <taxon>Bacteria</taxon>
        <taxon>Bacillati</taxon>
        <taxon>Bacillota</taxon>
        <taxon>Bacilli</taxon>
        <taxon>Bacillales</taxon>
        <taxon>Staphylococcaceae</taxon>
        <taxon>Salinicoccus</taxon>
    </lineage>
</organism>
<dbReference type="RefSeq" id="WP_380650624.1">
    <property type="nucleotide sequence ID" value="NZ_JBHRVQ010000001.1"/>
</dbReference>
<reference evidence="2" key="1">
    <citation type="journal article" date="2019" name="Int. J. Syst. Evol. Microbiol.">
        <title>The Global Catalogue of Microorganisms (GCM) 10K type strain sequencing project: providing services to taxonomists for standard genome sequencing and annotation.</title>
        <authorList>
            <consortium name="The Broad Institute Genomics Platform"/>
            <consortium name="The Broad Institute Genome Sequencing Center for Infectious Disease"/>
            <person name="Wu L."/>
            <person name="Ma J."/>
        </authorList>
    </citation>
    <scope>NUCLEOTIDE SEQUENCE [LARGE SCALE GENOMIC DNA]</scope>
    <source>
        <strain evidence="2">CCM 7756</strain>
    </source>
</reference>
<gene>
    <name evidence="1" type="ORF">ACFOEO_00665</name>
</gene>
<evidence type="ECO:0000313" key="1">
    <source>
        <dbReference type="EMBL" id="MFC3387118.1"/>
    </source>
</evidence>
<keyword evidence="2" id="KW-1185">Reference proteome</keyword>
<dbReference type="Proteomes" id="UP001595637">
    <property type="component" value="Unassembled WGS sequence"/>
</dbReference>
<proteinExistence type="predicted"/>
<name>A0ABV7N3S2_9STAP</name>
<sequence length="72" mass="8517">MTLDNNIEENTVKGSKDEEVQQFKTTSMRIDSEVKKNLESVQWDVQANERIRLSLSDTVQWLINQYEKNKDK</sequence>
<accession>A0ABV7N3S2</accession>
<evidence type="ECO:0008006" key="3">
    <source>
        <dbReference type="Google" id="ProtNLM"/>
    </source>
</evidence>
<dbReference type="EMBL" id="JBHRVQ010000001">
    <property type="protein sequence ID" value="MFC3387118.1"/>
    <property type="molecule type" value="Genomic_DNA"/>
</dbReference>
<protein>
    <recommendedName>
        <fullName evidence="3">Antitoxin MazE</fullName>
    </recommendedName>
</protein>